<evidence type="ECO:0000256" key="9">
    <source>
        <dbReference type="PIRNR" id="PIRNR009283"/>
    </source>
</evidence>
<keyword evidence="5" id="KW-0677">Repeat</keyword>
<dbReference type="GO" id="GO:0006572">
    <property type="term" value="P:L-tyrosine catabolic process"/>
    <property type="evidence" value="ECO:0007669"/>
    <property type="project" value="UniProtKB-KW"/>
</dbReference>
<dbReference type="EMBL" id="JAFCMP010000012">
    <property type="protein sequence ID" value="KAG5192000.1"/>
    <property type="molecule type" value="Genomic_DNA"/>
</dbReference>
<dbReference type="GO" id="GO:0003868">
    <property type="term" value="F:4-hydroxyphenylpyruvate dioxygenase activity"/>
    <property type="evidence" value="ECO:0007669"/>
    <property type="project" value="InterPro"/>
</dbReference>
<keyword evidence="12" id="KW-0223">Dioxygenase</keyword>
<evidence type="ECO:0000256" key="4">
    <source>
        <dbReference type="ARBA" id="ARBA00022723"/>
    </source>
</evidence>
<keyword evidence="7 10" id="KW-0408">Iron</keyword>
<evidence type="ECO:0000256" key="1">
    <source>
        <dbReference type="ARBA" id="ARBA00005162"/>
    </source>
</evidence>
<comment type="cofactor">
    <cofactor evidence="10">
        <name>Fe cation</name>
        <dbReference type="ChEBI" id="CHEBI:24875"/>
    </cofactor>
    <text evidence="10">Binds 1 Fe cation per subunit.</text>
</comment>
<protein>
    <recommendedName>
        <fullName evidence="3 9">4-hydroxyphenylpyruvate dioxygenase</fullName>
    </recommendedName>
</protein>
<keyword evidence="12" id="KW-0560">Oxidoreductase</keyword>
<reference evidence="12" key="1">
    <citation type="submission" date="2021-02" db="EMBL/GenBank/DDBJ databases">
        <title>First Annotated Genome of the Yellow-green Alga Tribonema minus.</title>
        <authorList>
            <person name="Mahan K.M."/>
        </authorList>
    </citation>
    <scope>NUCLEOTIDE SEQUENCE</scope>
    <source>
        <strain evidence="12">UTEX B ZZ1240</strain>
    </source>
</reference>
<evidence type="ECO:0000256" key="2">
    <source>
        <dbReference type="ARBA" id="ARBA00005877"/>
    </source>
</evidence>
<accession>A0A835ZE36</accession>
<feature type="binding site" evidence="10">
    <location>
        <position position="212"/>
    </location>
    <ligand>
        <name>Fe cation</name>
        <dbReference type="ChEBI" id="CHEBI:24875"/>
    </ligand>
</feature>
<evidence type="ECO:0000256" key="10">
    <source>
        <dbReference type="PIRSR" id="PIRSR009283-1"/>
    </source>
</evidence>
<keyword evidence="4 10" id="KW-0479">Metal-binding</keyword>
<feature type="domain" description="VOC" evidence="11">
    <location>
        <begin position="30"/>
        <end position="184"/>
    </location>
</feature>
<keyword evidence="12" id="KW-0670">Pyruvate</keyword>
<dbReference type="InterPro" id="IPR037523">
    <property type="entry name" value="VOC_core"/>
</dbReference>
<dbReference type="GO" id="GO:0046872">
    <property type="term" value="F:metal ion binding"/>
    <property type="evidence" value="ECO:0007669"/>
    <property type="project" value="UniProtKB-KW"/>
</dbReference>
<sequence length="424" mass="45820">METTFSIDKLVGHKAFQRGNPMTDRFKVKRFHHVEFWCLDATTTSIRFGVGLGLQRVAKSDLSTGNTAFTSYAMRSGDMVFVFTASNTAKIPEASPEAAEQHPLAAGFDADAPVAFCVKHGMAVRAVAVEVEDAQAAYETCVAGGGTGVTAPRKAVDPASGTTQVVAEVLLYQGGDVVLRLVSGSFEGPCLVGYEDVPDDQRADIGLLRIDHVVGNVPKLLEQVNHVAAMTGFHEFAEFTAEDVGTVDSGLNSIVLACDSEAVLLPINEPTHGTKRRSQIQTYLDHNNGPGVQHIALLATDAIAAVRALRARGAFDLMPRPSDAYYEELPGRIGGVLSEEQYRGVRELGLLVDRDDQGTLIQVFTKPLGDRPTIFLEIIQRVGCDRDANGCPVPQRPGCGGFGKGNFRELFKSIEDYERQLERP</sequence>
<feature type="domain" description="VOC" evidence="11">
    <location>
        <begin position="209"/>
        <end position="366"/>
    </location>
</feature>
<dbReference type="AlphaFoldDB" id="A0A835ZE36"/>
<dbReference type="PANTHER" id="PTHR11959">
    <property type="entry name" value="4-HYDROXYPHENYLPYRUVATE DIOXYGENASE"/>
    <property type="match status" value="1"/>
</dbReference>
<dbReference type="PIRSF" id="PIRSF009283">
    <property type="entry name" value="HPP_dOase"/>
    <property type="match status" value="1"/>
</dbReference>
<proteinExistence type="inferred from homology"/>
<dbReference type="InterPro" id="IPR029068">
    <property type="entry name" value="Glyas_Bleomycin-R_OHBP_Dase"/>
</dbReference>
<evidence type="ECO:0000256" key="6">
    <source>
        <dbReference type="ARBA" id="ARBA00022878"/>
    </source>
</evidence>
<dbReference type="InterPro" id="IPR005956">
    <property type="entry name" value="4OHPhenylPyrv_dOase"/>
</dbReference>
<dbReference type="GO" id="GO:0006559">
    <property type="term" value="P:L-phenylalanine catabolic process"/>
    <property type="evidence" value="ECO:0007669"/>
    <property type="project" value="UniProtKB-KW"/>
</dbReference>
<dbReference type="InterPro" id="IPR041736">
    <property type="entry name" value="4OHPhenylPyrv_dOase_N"/>
</dbReference>
<name>A0A835ZE36_9STRA</name>
<dbReference type="CDD" id="cd07250">
    <property type="entry name" value="HPPD_C_like"/>
    <property type="match status" value="1"/>
</dbReference>
<evidence type="ECO:0000313" key="12">
    <source>
        <dbReference type="EMBL" id="KAG5192000.1"/>
    </source>
</evidence>
<dbReference type="PROSITE" id="PS51819">
    <property type="entry name" value="VOC"/>
    <property type="match status" value="2"/>
</dbReference>
<keyword evidence="6" id="KW-0828">Tyrosine catabolism</keyword>
<dbReference type="NCBIfam" id="TIGR01263">
    <property type="entry name" value="4HPPD"/>
    <property type="match status" value="1"/>
</dbReference>
<gene>
    <name evidence="12" type="ORF">JKP88DRAFT_259468</name>
</gene>
<feature type="binding site" evidence="10">
    <location>
        <position position="377"/>
    </location>
    <ligand>
        <name>Fe cation</name>
        <dbReference type="ChEBI" id="CHEBI:24875"/>
    </ligand>
</feature>
<keyword evidence="8" id="KW-0585">Phenylalanine catabolism</keyword>
<comment type="caution">
    <text evidence="12">The sequence shown here is derived from an EMBL/GenBank/DDBJ whole genome shotgun (WGS) entry which is preliminary data.</text>
</comment>
<keyword evidence="13" id="KW-1185">Reference proteome</keyword>
<evidence type="ECO:0000313" key="13">
    <source>
        <dbReference type="Proteomes" id="UP000664859"/>
    </source>
</evidence>
<evidence type="ECO:0000259" key="11">
    <source>
        <dbReference type="PROSITE" id="PS51819"/>
    </source>
</evidence>
<evidence type="ECO:0000256" key="8">
    <source>
        <dbReference type="ARBA" id="ARBA00023232"/>
    </source>
</evidence>
<dbReference type="SUPFAM" id="SSF54593">
    <property type="entry name" value="Glyoxalase/Bleomycin resistance protein/Dihydroxybiphenyl dioxygenase"/>
    <property type="match status" value="1"/>
</dbReference>
<comment type="similarity">
    <text evidence="2 9">Belongs to the 4HPPD family.</text>
</comment>
<dbReference type="FunFam" id="3.10.180.10:FF:000013">
    <property type="entry name" value="4-hydroxyphenylpyruvate dioxygenase"/>
    <property type="match status" value="1"/>
</dbReference>
<dbReference type="Gene3D" id="3.10.180.10">
    <property type="entry name" value="2,3-Dihydroxybiphenyl 1,2-Dioxygenase, domain 1"/>
    <property type="match status" value="2"/>
</dbReference>
<feature type="binding site" evidence="10">
    <location>
        <position position="294"/>
    </location>
    <ligand>
        <name>Fe cation</name>
        <dbReference type="ChEBI" id="CHEBI:24875"/>
    </ligand>
</feature>
<organism evidence="12 13">
    <name type="scientific">Tribonema minus</name>
    <dbReference type="NCBI Taxonomy" id="303371"/>
    <lineage>
        <taxon>Eukaryota</taxon>
        <taxon>Sar</taxon>
        <taxon>Stramenopiles</taxon>
        <taxon>Ochrophyta</taxon>
        <taxon>PX clade</taxon>
        <taxon>Xanthophyceae</taxon>
        <taxon>Tribonematales</taxon>
        <taxon>Tribonemataceae</taxon>
        <taxon>Tribonema</taxon>
    </lineage>
</organism>
<dbReference type="OrthoDB" id="414569at2759"/>
<comment type="pathway">
    <text evidence="1">Amino-acid degradation; L-phenylalanine degradation; acetoacetate and fumarate from L-phenylalanine: step 3/6.</text>
</comment>
<dbReference type="InterPro" id="IPR041735">
    <property type="entry name" value="4OHPhenylPyrv_dOase_C"/>
</dbReference>
<evidence type="ECO:0000256" key="3">
    <source>
        <dbReference type="ARBA" id="ARBA00013222"/>
    </source>
</evidence>
<dbReference type="PANTHER" id="PTHR11959:SF1">
    <property type="entry name" value="4-HYDROXYPHENYLPYRUVATE DIOXYGENASE"/>
    <property type="match status" value="1"/>
</dbReference>
<dbReference type="CDD" id="cd08342">
    <property type="entry name" value="HPPD_N_like"/>
    <property type="match status" value="1"/>
</dbReference>
<evidence type="ECO:0000256" key="7">
    <source>
        <dbReference type="ARBA" id="ARBA00023004"/>
    </source>
</evidence>
<dbReference type="Proteomes" id="UP000664859">
    <property type="component" value="Unassembled WGS sequence"/>
</dbReference>
<evidence type="ECO:0000256" key="5">
    <source>
        <dbReference type="ARBA" id="ARBA00022737"/>
    </source>
</evidence>